<accession>A0A9X1X1N3</accession>
<gene>
    <name evidence="1" type="ORF">MUY27_04570</name>
</gene>
<comment type="caution">
    <text evidence="1">The sequence shown here is derived from an EMBL/GenBank/DDBJ whole genome shotgun (WGS) entry which is preliminary data.</text>
</comment>
<dbReference type="RefSeq" id="WP_245128806.1">
    <property type="nucleotide sequence ID" value="NZ_JALJEJ010000002.1"/>
</dbReference>
<evidence type="ECO:0000313" key="2">
    <source>
        <dbReference type="Proteomes" id="UP001139450"/>
    </source>
</evidence>
<name>A0A9X1X1N3_9SPHI</name>
<dbReference type="AlphaFoldDB" id="A0A9X1X1N3"/>
<protein>
    <submittedName>
        <fullName evidence="1">Uncharacterized protein</fullName>
    </submittedName>
</protein>
<reference evidence="1" key="1">
    <citation type="submission" date="2022-04" db="EMBL/GenBank/DDBJ databases">
        <title>Mucilaginibacter sp. RS28 isolated from freshwater.</title>
        <authorList>
            <person name="Ko S.-R."/>
        </authorList>
    </citation>
    <scope>NUCLEOTIDE SEQUENCE</scope>
    <source>
        <strain evidence="1">RS28</strain>
    </source>
</reference>
<sequence>MEREPYEVLHDDYNTSVDVILSTVTGIRIKVCPLEKVSFKPDPKELQLYVKNNGQTIAFETIDFSVRKGFDVYTAVKWYTRQKLNNHQTQIMV</sequence>
<organism evidence="1 2">
    <name type="scientific">Mucilaginibacter straminoryzae</name>
    <dbReference type="NCBI Taxonomy" id="2932774"/>
    <lineage>
        <taxon>Bacteria</taxon>
        <taxon>Pseudomonadati</taxon>
        <taxon>Bacteroidota</taxon>
        <taxon>Sphingobacteriia</taxon>
        <taxon>Sphingobacteriales</taxon>
        <taxon>Sphingobacteriaceae</taxon>
        <taxon>Mucilaginibacter</taxon>
    </lineage>
</organism>
<proteinExistence type="predicted"/>
<keyword evidence="2" id="KW-1185">Reference proteome</keyword>
<evidence type="ECO:0000313" key="1">
    <source>
        <dbReference type="EMBL" id="MCJ8208971.1"/>
    </source>
</evidence>
<dbReference type="Proteomes" id="UP001139450">
    <property type="component" value="Unassembled WGS sequence"/>
</dbReference>
<dbReference type="EMBL" id="JALJEJ010000002">
    <property type="protein sequence ID" value="MCJ8208971.1"/>
    <property type="molecule type" value="Genomic_DNA"/>
</dbReference>